<organism evidence="2">
    <name type="scientific">Florenciella sp. virus SA2</name>
    <dbReference type="NCBI Taxonomy" id="3240092"/>
    <lineage>
        <taxon>Viruses</taxon>
    </lineage>
</organism>
<protein>
    <submittedName>
        <fullName evidence="2">Uncharacterized protein</fullName>
    </submittedName>
</protein>
<evidence type="ECO:0000313" key="2">
    <source>
        <dbReference type="EMBL" id="XDO02274.1"/>
    </source>
</evidence>
<proteinExistence type="predicted"/>
<evidence type="ECO:0000256" key="1">
    <source>
        <dbReference type="SAM" id="MobiDB-lite"/>
    </source>
</evidence>
<sequence length="178" mass="20748">MNDIPRLNIDDLYETKQKNDIKKVTVFNNLLNKIHQKIKIASRQKKNNEFCYFVMPEVLVGYPNYDFTQCLLYLTSCLENDGFLTKYIHPNLILISWRHIVPKYVREQIFEKTGKKVDKFGKELNEPSISNNKLLTSSSSSSSSTKSLNTDSNKSKTYKPSGKFIYDKDLLHKIEEIL</sequence>
<reference evidence="2" key="1">
    <citation type="submission" date="2024-03" db="EMBL/GenBank/DDBJ databases">
        <title>Eukaryotic viruses encode the ribosomal protein eL40.</title>
        <authorList>
            <person name="Thomy J."/>
            <person name="Schvarcz C.R."/>
            <person name="McBeain K.A."/>
            <person name="Edwards K.F."/>
            <person name="Steward G.F."/>
        </authorList>
    </citation>
    <scope>NUCLEOTIDE SEQUENCE</scope>
    <source>
        <strain evidence="2">FloV-SA2</strain>
    </source>
</reference>
<dbReference type="InterPro" id="IPR043977">
    <property type="entry name" value="DUF5759"/>
</dbReference>
<name>A0AB39JC47_9VIRU</name>
<gene>
    <name evidence="2" type="ORF">FloV-SA2_00456</name>
</gene>
<feature type="region of interest" description="Disordered" evidence="1">
    <location>
        <begin position="131"/>
        <end position="160"/>
    </location>
</feature>
<dbReference type="EMBL" id="PP542043">
    <property type="protein sequence ID" value="XDO02274.1"/>
    <property type="molecule type" value="Genomic_DNA"/>
</dbReference>
<dbReference type="Pfam" id="PF19063">
    <property type="entry name" value="DUF5759"/>
    <property type="match status" value="1"/>
</dbReference>
<accession>A0AB39JC47</accession>
<feature type="compositionally biased region" description="Low complexity" evidence="1">
    <location>
        <begin position="131"/>
        <end position="152"/>
    </location>
</feature>